<dbReference type="EMBL" id="CAEZWE010000066">
    <property type="protein sequence ID" value="CAB4660529.1"/>
    <property type="molecule type" value="Genomic_DNA"/>
</dbReference>
<organism evidence="1">
    <name type="scientific">freshwater metagenome</name>
    <dbReference type="NCBI Taxonomy" id="449393"/>
    <lineage>
        <taxon>unclassified sequences</taxon>
        <taxon>metagenomes</taxon>
        <taxon>ecological metagenomes</taxon>
    </lineage>
</organism>
<accession>A0A6J6LIS4</accession>
<sequence>MDENISRAAGANHGQAMTEGRFGEIIAPLRRTLAQRNTAYKLLSPT</sequence>
<evidence type="ECO:0000313" key="1">
    <source>
        <dbReference type="EMBL" id="CAB4660529.1"/>
    </source>
</evidence>
<gene>
    <name evidence="1" type="ORF">UFOPK2169_01376</name>
</gene>
<name>A0A6J6LIS4_9ZZZZ</name>
<dbReference type="AlphaFoldDB" id="A0A6J6LIS4"/>
<reference evidence="1" key="1">
    <citation type="submission" date="2020-05" db="EMBL/GenBank/DDBJ databases">
        <authorList>
            <person name="Chiriac C."/>
            <person name="Salcher M."/>
            <person name="Ghai R."/>
            <person name="Kavagutti S V."/>
        </authorList>
    </citation>
    <scope>NUCLEOTIDE SEQUENCE</scope>
</reference>
<protein>
    <submittedName>
        <fullName evidence="1">Unannotated protein</fullName>
    </submittedName>
</protein>
<proteinExistence type="predicted"/>